<keyword evidence="1" id="KW-0862">Zinc</keyword>
<feature type="compositionally biased region" description="Basic and acidic residues" evidence="2">
    <location>
        <begin position="192"/>
        <end position="204"/>
    </location>
</feature>
<feature type="region of interest" description="Disordered" evidence="2">
    <location>
        <begin position="179"/>
        <end position="204"/>
    </location>
</feature>
<gene>
    <name evidence="4" type="ORF">FA15DRAFT_698292</name>
</gene>
<evidence type="ECO:0000313" key="5">
    <source>
        <dbReference type="Proteomes" id="UP000307440"/>
    </source>
</evidence>
<dbReference type="OrthoDB" id="411785at2759"/>
<dbReference type="InterPro" id="IPR007527">
    <property type="entry name" value="Znf_SWIM"/>
</dbReference>
<dbReference type="AlphaFoldDB" id="A0A5C3KDE2"/>
<evidence type="ECO:0000259" key="3">
    <source>
        <dbReference type="PROSITE" id="PS50966"/>
    </source>
</evidence>
<keyword evidence="1" id="KW-0863">Zinc-finger</keyword>
<keyword evidence="5" id="KW-1185">Reference proteome</keyword>
<evidence type="ECO:0000256" key="2">
    <source>
        <dbReference type="SAM" id="MobiDB-lite"/>
    </source>
</evidence>
<dbReference type="EMBL" id="ML210455">
    <property type="protein sequence ID" value="TFK17862.1"/>
    <property type="molecule type" value="Genomic_DNA"/>
</dbReference>
<proteinExistence type="predicted"/>
<feature type="domain" description="SWIM-type" evidence="3">
    <location>
        <begin position="54"/>
        <end position="99"/>
    </location>
</feature>
<dbReference type="PROSITE" id="PS50966">
    <property type="entry name" value="ZF_SWIM"/>
    <property type="match status" value="2"/>
</dbReference>
<accession>A0A5C3KDE2</accession>
<reference evidence="4 5" key="1">
    <citation type="journal article" date="2019" name="Nat. Ecol. Evol.">
        <title>Megaphylogeny resolves global patterns of mushroom evolution.</title>
        <authorList>
            <person name="Varga T."/>
            <person name="Krizsan K."/>
            <person name="Foldi C."/>
            <person name="Dima B."/>
            <person name="Sanchez-Garcia M."/>
            <person name="Sanchez-Ramirez S."/>
            <person name="Szollosi G.J."/>
            <person name="Szarkandi J.G."/>
            <person name="Papp V."/>
            <person name="Albert L."/>
            <person name="Andreopoulos W."/>
            <person name="Angelini C."/>
            <person name="Antonin V."/>
            <person name="Barry K.W."/>
            <person name="Bougher N.L."/>
            <person name="Buchanan P."/>
            <person name="Buyck B."/>
            <person name="Bense V."/>
            <person name="Catcheside P."/>
            <person name="Chovatia M."/>
            <person name="Cooper J."/>
            <person name="Damon W."/>
            <person name="Desjardin D."/>
            <person name="Finy P."/>
            <person name="Geml J."/>
            <person name="Haridas S."/>
            <person name="Hughes K."/>
            <person name="Justo A."/>
            <person name="Karasinski D."/>
            <person name="Kautmanova I."/>
            <person name="Kiss B."/>
            <person name="Kocsube S."/>
            <person name="Kotiranta H."/>
            <person name="LaButti K.M."/>
            <person name="Lechner B.E."/>
            <person name="Liimatainen K."/>
            <person name="Lipzen A."/>
            <person name="Lukacs Z."/>
            <person name="Mihaltcheva S."/>
            <person name="Morgado L.N."/>
            <person name="Niskanen T."/>
            <person name="Noordeloos M.E."/>
            <person name="Ohm R.A."/>
            <person name="Ortiz-Santana B."/>
            <person name="Ovrebo C."/>
            <person name="Racz N."/>
            <person name="Riley R."/>
            <person name="Savchenko A."/>
            <person name="Shiryaev A."/>
            <person name="Soop K."/>
            <person name="Spirin V."/>
            <person name="Szebenyi C."/>
            <person name="Tomsovsky M."/>
            <person name="Tulloss R.E."/>
            <person name="Uehling J."/>
            <person name="Grigoriev I.V."/>
            <person name="Vagvolgyi C."/>
            <person name="Papp T."/>
            <person name="Martin F.M."/>
            <person name="Miettinen O."/>
            <person name="Hibbett D.S."/>
            <person name="Nagy L.G."/>
        </authorList>
    </citation>
    <scope>NUCLEOTIDE SEQUENCE [LARGE SCALE GENOMIC DNA]</scope>
    <source>
        <strain evidence="4 5">CBS 121175</strain>
    </source>
</reference>
<protein>
    <recommendedName>
        <fullName evidence="3">SWIM-type domain-containing protein</fullName>
    </recommendedName>
</protein>
<name>A0A5C3KDE2_COPMA</name>
<feature type="domain" description="SWIM-type" evidence="3">
    <location>
        <begin position="234"/>
        <end position="273"/>
    </location>
</feature>
<dbReference type="Proteomes" id="UP000307440">
    <property type="component" value="Unassembled WGS sequence"/>
</dbReference>
<keyword evidence="1" id="KW-0479">Metal-binding</keyword>
<evidence type="ECO:0000313" key="4">
    <source>
        <dbReference type="EMBL" id="TFK17862.1"/>
    </source>
</evidence>
<dbReference type="STRING" id="230819.A0A5C3KDE2"/>
<evidence type="ECO:0000256" key="1">
    <source>
        <dbReference type="PROSITE-ProRule" id="PRU00325"/>
    </source>
</evidence>
<dbReference type="GO" id="GO:0008270">
    <property type="term" value="F:zinc ion binding"/>
    <property type="evidence" value="ECO:0007669"/>
    <property type="project" value="UniProtKB-KW"/>
</dbReference>
<sequence length="295" mass="32713">MARTTQIRRRRAQIEGGDDALLEVQGVRPTAPMIGVGEQRVVVDPVSGKKHQLQRVDIPLEDEWTSYLVCSCDEWRNNKSHPHEARTCAHLTATFSSAYENARVAASCGRYCQRQREDPGREDPMWCLGAEMVEPLVFMRFGETVEVREGTGRVVGPFWIGEGGERVYAGAGEIGKAGEVGESGAVDAEGQGPRDSDEDRDETSRRVLDLGRVYGRWMEADNDVLDSSTGLTVYRLLRKMLFYECSCPAWQSQEGAVDARTCQHLRSVLGDRFEDARVQDAVELGARDAGAELDG</sequence>
<organism evidence="4 5">
    <name type="scientific">Coprinopsis marcescibilis</name>
    <name type="common">Agaric fungus</name>
    <name type="synonym">Psathyrella marcescibilis</name>
    <dbReference type="NCBI Taxonomy" id="230819"/>
    <lineage>
        <taxon>Eukaryota</taxon>
        <taxon>Fungi</taxon>
        <taxon>Dikarya</taxon>
        <taxon>Basidiomycota</taxon>
        <taxon>Agaricomycotina</taxon>
        <taxon>Agaricomycetes</taxon>
        <taxon>Agaricomycetidae</taxon>
        <taxon>Agaricales</taxon>
        <taxon>Agaricineae</taxon>
        <taxon>Psathyrellaceae</taxon>
        <taxon>Coprinopsis</taxon>
    </lineage>
</organism>